<accession>A0A7X8SGS7</accession>
<evidence type="ECO:0000256" key="5">
    <source>
        <dbReference type="ARBA" id="ARBA00022692"/>
    </source>
</evidence>
<evidence type="ECO:0000256" key="1">
    <source>
        <dbReference type="ARBA" id="ARBA00004651"/>
    </source>
</evidence>
<dbReference type="AlphaFoldDB" id="A0A7X8SGS7"/>
<feature type="transmembrane region" description="Helical" evidence="8">
    <location>
        <begin position="29"/>
        <end position="48"/>
    </location>
</feature>
<protein>
    <submittedName>
        <fullName evidence="9">C4-dicarboxylate transporter DcuC</fullName>
    </submittedName>
</protein>
<evidence type="ECO:0000256" key="3">
    <source>
        <dbReference type="ARBA" id="ARBA00022448"/>
    </source>
</evidence>
<evidence type="ECO:0000256" key="4">
    <source>
        <dbReference type="ARBA" id="ARBA00022475"/>
    </source>
</evidence>
<keyword evidence="10" id="KW-1185">Reference proteome</keyword>
<keyword evidence="4" id="KW-1003">Cell membrane</keyword>
<keyword evidence="3" id="KW-0813">Transport</keyword>
<dbReference type="GO" id="GO:0015556">
    <property type="term" value="F:C4-dicarboxylate transmembrane transporter activity"/>
    <property type="evidence" value="ECO:0007669"/>
    <property type="project" value="InterPro"/>
</dbReference>
<dbReference type="InterPro" id="IPR004669">
    <property type="entry name" value="C4_dicarb_anaerob_car"/>
</dbReference>
<feature type="transmembrane region" description="Helical" evidence="8">
    <location>
        <begin position="245"/>
        <end position="265"/>
    </location>
</feature>
<dbReference type="RefSeq" id="WP_168880651.1">
    <property type="nucleotide sequence ID" value="NZ_JABAIL010000001.1"/>
</dbReference>
<evidence type="ECO:0000313" key="10">
    <source>
        <dbReference type="Proteomes" id="UP000585050"/>
    </source>
</evidence>
<dbReference type="NCBIfam" id="TIGR00771">
    <property type="entry name" value="DcuC"/>
    <property type="match status" value="1"/>
</dbReference>
<evidence type="ECO:0000313" key="9">
    <source>
        <dbReference type="EMBL" id="NLR89968.1"/>
    </source>
</evidence>
<dbReference type="EMBL" id="JABAIL010000001">
    <property type="protein sequence ID" value="NLR89968.1"/>
    <property type="molecule type" value="Genomic_DNA"/>
</dbReference>
<dbReference type="GO" id="GO:0005886">
    <property type="term" value="C:plasma membrane"/>
    <property type="evidence" value="ECO:0007669"/>
    <property type="project" value="UniProtKB-SubCell"/>
</dbReference>
<dbReference type="Pfam" id="PF03606">
    <property type="entry name" value="DcuC"/>
    <property type="match status" value="1"/>
</dbReference>
<evidence type="ECO:0000256" key="6">
    <source>
        <dbReference type="ARBA" id="ARBA00022989"/>
    </source>
</evidence>
<evidence type="ECO:0000256" key="7">
    <source>
        <dbReference type="ARBA" id="ARBA00023136"/>
    </source>
</evidence>
<dbReference type="PANTHER" id="PTHR42002">
    <property type="entry name" value="ANAEROBIC C4-DICARBOXYLATE TRANSPORTER DCUC-RELATED"/>
    <property type="match status" value="1"/>
</dbReference>
<feature type="transmembrane region" description="Helical" evidence="8">
    <location>
        <begin position="277"/>
        <end position="294"/>
    </location>
</feature>
<keyword evidence="6 8" id="KW-1133">Transmembrane helix</keyword>
<evidence type="ECO:0000256" key="2">
    <source>
        <dbReference type="ARBA" id="ARBA00005275"/>
    </source>
</evidence>
<reference evidence="9 10" key="1">
    <citation type="submission" date="2020-04" db="EMBL/GenBank/DDBJ databases">
        <title>Flammeovirga sp. SR4, a novel species isolated from seawater.</title>
        <authorList>
            <person name="Wang X."/>
        </authorList>
    </citation>
    <scope>NUCLEOTIDE SEQUENCE [LARGE SCALE GENOMIC DNA]</scope>
    <source>
        <strain evidence="9 10">SR4</strain>
    </source>
</reference>
<keyword evidence="5 8" id="KW-0812">Transmembrane</keyword>
<proteinExistence type="inferred from homology"/>
<dbReference type="PANTHER" id="PTHR42002:SF2">
    <property type="entry name" value="ANAEROBIC C4-DICARBOXYLATE TRANSPORTER DCUC-RELATED"/>
    <property type="match status" value="1"/>
</dbReference>
<comment type="similarity">
    <text evidence="2">Belongs to the DcuC/DcuD transporter (TC 2.A.61) family.</text>
</comment>
<name>A0A7X8SGS7_9BACT</name>
<dbReference type="Proteomes" id="UP000585050">
    <property type="component" value="Unassembled WGS sequence"/>
</dbReference>
<feature type="transmembrane region" description="Helical" evidence="8">
    <location>
        <begin position="315"/>
        <end position="339"/>
    </location>
</feature>
<feature type="transmembrane region" description="Helical" evidence="8">
    <location>
        <begin position="199"/>
        <end position="217"/>
    </location>
</feature>
<feature type="transmembrane region" description="Helical" evidence="8">
    <location>
        <begin position="351"/>
        <end position="371"/>
    </location>
</feature>
<evidence type="ECO:0000256" key="8">
    <source>
        <dbReference type="SAM" id="Phobius"/>
    </source>
</evidence>
<gene>
    <name evidence="9" type="primary">dcuC</name>
    <name evidence="9" type="ORF">HGP29_02065</name>
</gene>
<keyword evidence="7 8" id="KW-0472">Membrane</keyword>
<comment type="subcellular location">
    <subcellularLocation>
        <location evidence="1">Cell membrane</location>
        <topology evidence="1">Multi-pass membrane protein</topology>
    </subcellularLocation>
</comment>
<dbReference type="NCBIfam" id="NF037994">
    <property type="entry name" value="DcuC_1"/>
    <property type="match status" value="1"/>
</dbReference>
<organism evidence="9 10">
    <name type="scientific">Flammeovirga agarivorans</name>
    <dbReference type="NCBI Taxonomy" id="2726742"/>
    <lineage>
        <taxon>Bacteria</taxon>
        <taxon>Pseudomonadati</taxon>
        <taxon>Bacteroidota</taxon>
        <taxon>Cytophagia</taxon>
        <taxon>Cytophagales</taxon>
        <taxon>Flammeovirgaceae</taxon>
        <taxon>Flammeovirga</taxon>
    </lineage>
</organism>
<feature type="transmembrane region" description="Helical" evidence="8">
    <location>
        <begin position="116"/>
        <end position="148"/>
    </location>
</feature>
<comment type="caution">
    <text evidence="9">The sequence shown here is derived from an EMBL/GenBank/DDBJ whole genome shotgun (WGS) entry which is preliminary data.</text>
</comment>
<dbReference type="InterPro" id="IPR018385">
    <property type="entry name" value="C4_dicarb_anaerob_car-like"/>
</dbReference>
<sequence>MIFISVLITLVMIGGVAYLLTNKYNPQAVLLFSGLLMMVFALLLGLNLPTMKQNTGLPFFDLFAMTKEVLADKGAKVGLMIMTIGGFVAYMRHIGASDALVYVCIKPLKLMRKTPYFAASCVIPIGQFLFMCTPSATGLGLLLMASIYPVLVRLGISKVSAVSVITACTVFDMGPASANTAQASHQVEMEAVQYFLHHQLPLTIPMTIILMIVYFFINRFYDTKQGLRDEVELVDGEDFTVSAPLYYAFLPVMPLVLLMIFSPTFKLFDPPITLDTTTAMLICTITGMSLELIRKKNLKDIMGSMKIFWEGMGKVFASVVTLIVCAQMFSKGLISLGFIDNLVNASQSLGLGFEGVSILMTVMIFLASMLMGSGNASFFSFGPLVPHIAAQLGGNKVGMILSMQLASSMGRATSPIAGVIIATSELAGISSFDLAKRNLIPLVVGLISMFILKTVF</sequence>